<dbReference type="PANTHER" id="PTHR47686">
    <property type="entry name" value="SGS DOMAIN-CONTAINING PROTEIN"/>
    <property type="match status" value="1"/>
</dbReference>
<dbReference type="GO" id="GO:0005634">
    <property type="term" value="C:nucleus"/>
    <property type="evidence" value="ECO:0007669"/>
    <property type="project" value="UniProtKB-SubCell"/>
</dbReference>
<keyword evidence="13" id="KW-1185">Reference proteome</keyword>
<dbReference type="AlphaFoldDB" id="A0AAX6F6Z7"/>
<accession>A0AAX6F6Z7</accession>
<evidence type="ECO:0000259" key="11">
    <source>
        <dbReference type="PROSITE" id="PS51203"/>
    </source>
</evidence>
<protein>
    <recommendedName>
        <fullName evidence="3">Calcyclin-binding protein</fullName>
    </recommendedName>
</protein>
<organism evidence="12 13">
    <name type="scientific">Iris pallida</name>
    <name type="common">Sweet iris</name>
    <dbReference type="NCBI Taxonomy" id="29817"/>
    <lineage>
        <taxon>Eukaryota</taxon>
        <taxon>Viridiplantae</taxon>
        <taxon>Streptophyta</taxon>
        <taxon>Embryophyta</taxon>
        <taxon>Tracheophyta</taxon>
        <taxon>Spermatophyta</taxon>
        <taxon>Magnoliopsida</taxon>
        <taxon>Liliopsida</taxon>
        <taxon>Asparagales</taxon>
        <taxon>Iridaceae</taxon>
        <taxon>Iridoideae</taxon>
        <taxon>Irideae</taxon>
        <taxon>Iris</taxon>
    </lineage>
</organism>
<keyword evidence="5" id="KW-0597">Phosphoprotein</keyword>
<dbReference type="FunFam" id="2.60.40.790:FF:000040">
    <property type="entry name" value="Calcyclin binding protein"/>
    <property type="match status" value="1"/>
</dbReference>
<dbReference type="Proteomes" id="UP001140949">
    <property type="component" value="Unassembled WGS sequence"/>
</dbReference>
<evidence type="ECO:0000256" key="4">
    <source>
        <dbReference type="ARBA" id="ARBA00022490"/>
    </source>
</evidence>
<evidence type="ECO:0000256" key="7">
    <source>
        <dbReference type="ARBA" id="ARBA00022990"/>
    </source>
</evidence>
<dbReference type="InterPro" id="IPR015120">
    <property type="entry name" value="Siah-Interact_N"/>
</dbReference>
<dbReference type="GO" id="GO:0031625">
    <property type="term" value="F:ubiquitin protein ligase binding"/>
    <property type="evidence" value="ECO:0007669"/>
    <property type="project" value="InterPro"/>
</dbReference>
<dbReference type="Pfam" id="PF04969">
    <property type="entry name" value="CS"/>
    <property type="match status" value="1"/>
</dbReference>
<dbReference type="SUPFAM" id="SSF140106">
    <property type="entry name" value="Calcyclin-binding protein-like"/>
    <property type="match status" value="1"/>
</dbReference>
<dbReference type="InterPro" id="IPR007699">
    <property type="entry name" value="SGS_dom"/>
</dbReference>
<comment type="subcellular location">
    <subcellularLocation>
        <location evidence="2">Cytoplasm</location>
    </subcellularLocation>
    <subcellularLocation>
        <location evidence="1">Nucleus</location>
    </subcellularLocation>
</comment>
<gene>
    <name evidence="12" type="ORF">M6B38_150775</name>
</gene>
<feature type="domain" description="SGS" evidence="10">
    <location>
        <begin position="200"/>
        <end position="275"/>
    </location>
</feature>
<dbReference type="InterPro" id="IPR037893">
    <property type="entry name" value="CS_CacyBP"/>
</dbReference>
<dbReference type="Pfam" id="PF09032">
    <property type="entry name" value="Siah-Interact_N"/>
    <property type="match status" value="1"/>
</dbReference>
<dbReference type="InterPro" id="IPR008978">
    <property type="entry name" value="HSP20-like_chaperone"/>
</dbReference>
<evidence type="ECO:0000256" key="2">
    <source>
        <dbReference type="ARBA" id="ARBA00004496"/>
    </source>
</evidence>
<dbReference type="EMBL" id="JANAVB010031417">
    <property type="protein sequence ID" value="KAJ6811801.1"/>
    <property type="molecule type" value="Genomic_DNA"/>
</dbReference>
<comment type="function">
    <text evidence="9">May be involved in calcium-dependent ubiquitination and subsequent proteasomal degradation of target proteins. Probably serves as a molecular bridge in ubiquitin E3 complexes. Participates in the ubiquitin-mediated degradation of beta-catenin (CTNNB1).</text>
</comment>
<dbReference type="CDD" id="cd06468">
    <property type="entry name" value="p23_CacyBP"/>
    <property type="match status" value="1"/>
</dbReference>
<comment type="caution">
    <text evidence="12">The sequence shown here is derived from an EMBL/GenBank/DDBJ whole genome shotgun (WGS) entry which is preliminary data.</text>
</comment>
<evidence type="ECO:0000256" key="3">
    <source>
        <dbReference type="ARBA" id="ARBA00015702"/>
    </source>
</evidence>
<dbReference type="GO" id="GO:0005737">
    <property type="term" value="C:cytoplasm"/>
    <property type="evidence" value="ECO:0007669"/>
    <property type="project" value="UniProtKB-SubCell"/>
</dbReference>
<evidence type="ECO:0000256" key="9">
    <source>
        <dbReference type="ARBA" id="ARBA00025145"/>
    </source>
</evidence>
<keyword evidence="8" id="KW-0539">Nucleus</keyword>
<evidence type="ECO:0000256" key="1">
    <source>
        <dbReference type="ARBA" id="ARBA00004123"/>
    </source>
</evidence>
<reference evidence="12" key="2">
    <citation type="submission" date="2023-04" db="EMBL/GenBank/DDBJ databases">
        <authorList>
            <person name="Bruccoleri R.E."/>
            <person name="Oakeley E.J."/>
            <person name="Faust A.-M."/>
            <person name="Dessus-Babus S."/>
            <person name="Altorfer M."/>
            <person name="Burckhardt D."/>
            <person name="Oertli M."/>
            <person name="Naumann U."/>
            <person name="Petersen F."/>
            <person name="Wong J."/>
        </authorList>
    </citation>
    <scope>NUCLEOTIDE SEQUENCE</scope>
    <source>
        <strain evidence="12">GSM-AAB239-AS_SAM_17_03QT</strain>
        <tissue evidence="12">Leaf</tissue>
    </source>
</reference>
<keyword evidence="7" id="KW-0007">Acetylation</keyword>
<keyword evidence="6" id="KW-0833">Ubl conjugation pathway</keyword>
<keyword evidence="4" id="KW-0963">Cytoplasm</keyword>
<sequence>MECYSTITHARRELISSGTFVSVPVGSPPLFSPIKNPRKRKKKNTTFLNAQRRKREEMAEEMKLDLEELTQLESIAKRPRVLSLLSSEIRNLNAKLSKEAAPTAPPKAAAEKASPAVVSGVPSYVTLDKFSWDQDNDKIKIYVFLDGVEQEKVEATFNPMSVEIKFHDVQGKNYRCAIPKLNKEILPEKCKVLVKPTKVIITLAKASKGNWLDLHFKEDKLKPSTDKDKDPMAGIMDLMKNMYEEGDEDMKRTIAKAWSDARSGKTADPLKGYGP</sequence>
<dbReference type="PANTHER" id="PTHR47686:SF1">
    <property type="entry name" value="CALCYCLIN-BINDING PROTEIN"/>
    <property type="match status" value="1"/>
</dbReference>
<name>A0AAX6F6Z7_IRIPA</name>
<dbReference type="InterPro" id="IPR007052">
    <property type="entry name" value="CS_dom"/>
</dbReference>
<evidence type="ECO:0000256" key="6">
    <source>
        <dbReference type="ARBA" id="ARBA00022786"/>
    </source>
</evidence>
<dbReference type="GO" id="GO:0015631">
    <property type="term" value="F:tubulin binding"/>
    <property type="evidence" value="ECO:0007669"/>
    <property type="project" value="InterPro"/>
</dbReference>
<feature type="domain" description="CS" evidence="11">
    <location>
        <begin position="125"/>
        <end position="215"/>
    </location>
</feature>
<dbReference type="GO" id="GO:0044548">
    <property type="term" value="F:S100 protein binding"/>
    <property type="evidence" value="ECO:0007669"/>
    <property type="project" value="InterPro"/>
</dbReference>
<dbReference type="InterPro" id="IPR037201">
    <property type="entry name" value="CacyBP_N"/>
</dbReference>
<evidence type="ECO:0000259" key="10">
    <source>
        <dbReference type="PROSITE" id="PS51048"/>
    </source>
</evidence>
<evidence type="ECO:0000313" key="13">
    <source>
        <dbReference type="Proteomes" id="UP001140949"/>
    </source>
</evidence>
<dbReference type="SUPFAM" id="SSF49764">
    <property type="entry name" value="HSP20-like chaperones"/>
    <property type="match status" value="1"/>
</dbReference>
<reference evidence="12" key="1">
    <citation type="journal article" date="2023" name="GigaByte">
        <title>Genome assembly of the bearded iris, Iris pallida Lam.</title>
        <authorList>
            <person name="Bruccoleri R.E."/>
            <person name="Oakeley E.J."/>
            <person name="Faust A.M.E."/>
            <person name="Altorfer M."/>
            <person name="Dessus-Babus S."/>
            <person name="Burckhardt D."/>
            <person name="Oertli M."/>
            <person name="Naumann U."/>
            <person name="Petersen F."/>
            <person name="Wong J."/>
        </authorList>
    </citation>
    <scope>NUCLEOTIDE SEQUENCE</scope>
    <source>
        <strain evidence="12">GSM-AAB239-AS_SAM_17_03QT</strain>
    </source>
</reference>
<dbReference type="PROSITE" id="PS51203">
    <property type="entry name" value="CS"/>
    <property type="match status" value="1"/>
</dbReference>
<dbReference type="PROSITE" id="PS51048">
    <property type="entry name" value="SGS"/>
    <property type="match status" value="1"/>
</dbReference>
<proteinExistence type="predicted"/>
<dbReference type="Gene3D" id="2.60.40.790">
    <property type="match status" value="1"/>
</dbReference>
<evidence type="ECO:0000256" key="8">
    <source>
        <dbReference type="ARBA" id="ARBA00023242"/>
    </source>
</evidence>
<evidence type="ECO:0000256" key="5">
    <source>
        <dbReference type="ARBA" id="ARBA00022553"/>
    </source>
</evidence>
<evidence type="ECO:0000313" key="12">
    <source>
        <dbReference type="EMBL" id="KAJ6811801.1"/>
    </source>
</evidence>